<dbReference type="Proteomes" id="UP001218188">
    <property type="component" value="Unassembled WGS sequence"/>
</dbReference>
<name>A0AAD6WSP5_9AGAR</name>
<sequence>MLAEPHAVLLPPRTSRATTSKFCNRAKAFVDSGHRILNANKGGEGEGVIEGTARMDLNGTGDGCHHGCGVIFLDFNSVGHLFPSLNLVYLFKSASTWRSHKSSTHFLAFRTRPDV</sequence>
<evidence type="ECO:0000313" key="1">
    <source>
        <dbReference type="EMBL" id="KAJ7025688.1"/>
    </source>
</evidence>
<reference evidence="1" key="1">
    <citation type="submission" date="2023-03" db="EMBL/GenBank/DDBJ databases">
        <title>Massive genome expansion in bonnet fungi (Mycena s.s.) driven by repeated elements and novel gene families across ecological guilds.</title>
        <authorList>
            <consortium name="Lawrence Berkeley National Laboratory"/>
            <person name="Harder C.B."/>
            <person name="Miyauchi S."/>
            <person name="Viragh M."/>
            <person name="Kuo A."/>
            <person name="Thoen E."/>
            <person name="Andreopoulos B."/>
            <person name="Lu D."/>
            <person name="Skrede I."/>
            <person name="Drula E."/>
            <person name="Henrissat B."/>
            <person name="Morin E."/>
            <person name="Kohler A."/>
            <person name="Barry K."/>
            <person name="LaButti K."/>
            <person name="Morin E."/>
            <person name="Salamov A."/>
            <person name="Lipzen A."/>
            <person name="Mereny Z."/>
            <person name="Hegedus B."/>
            <person name="Baldrian P."/>
            <person name="Stursova M."/>
            <person name="Weitz H."/>
            <person name="Taylor A."/>
            <person name="Grigoriev I.V."/>
            <person name="Nagy L.G."/>
            <person name="Martin F."/>
            <person name="Kauserud H."/>
        </authorList>
    </citation>
    <scope>NUCLEOTIDE SEQUENCE</scope>
    <source>
        <strain evidence="1">CBHHK200</strain>
    </source>
</reference>
<keyword evidence="2" id="KW-1185">Reference proteome</keyword>
<protein>
    <submittedName>
        <fullName evidence="1">Uncharacterized protein</fullName>
    </submittedName>
</protein>
<comment type="caution">
    <text evidence="1">The sequence shown here is derived from an EMBL/GenBank/DDBJ whole genome shotgun (WGS) entry which is preliminary data.</text>
</comment>
<gene>
    <name evidence="1" type="ORF">C8F04DRAFT_1191266</name>
</gene>
<proteinExistence type="predicted"/>
<dbReference type="AlphaFoldDB" id="A0AAD6WSP5"/>
<accession>A0AAD6WSP5</accession>
<organism evidence="1 2">
    <name type="scientific">Mycena alexandri</name>
    <dbReference type="NCBI Taxonomy" id="1745969"/>
    <lineage>
        <taxon>Eukaryota</taxon>
        <taxon>Fungi</taxon>
        <taxon>Dikarya</taxon>
        <taxon>Basidiomycota</taxon>
        <taxon>Agaricomycotina</taxon>
        <taxon>Agaricomycetes</taxon>
        <taxon>Agaricomycetidae</taxon>
        <taxon>Agaricales</taxon>
        <taxon>Marasmiineae</taxon>
        <taxon>Mycenaceae</taxon>
        <taxon>Mycena</taxon>
    </lineage>
</organism>
<dbReference type="EMBL" id="JARJCM010000150">
    <property type="protein sequence ID" value="KAJ7025688.1"/>
    <property type="molecule type" value="Genomic_DNA"/>
</dbReference>
<evidence type="ECO:0000313" key="2">
    <source>
        <dbReference type="Proteomes" id="UP001218188"/>
    </source>
</evidence>